<dbReference type="GO" id="GO:0030246">
    <property type="term" value="F:carbohydrate binding"/>
    <property type="evidence" value="ECO:0007669"/>
    <property type="project" value="InterPro"/>
</dbReference>
<feature type="domain" description="Carbohydrate-binding" evidence="1">
    <location>
        <begin position="31"/>
        <end position="146"/>
    </location>
</feature>
<dbReference type="EMBL" id="LAZR01030862">
    <property type="protein sequence ID" value="KKL55376.1"/>
    <property type="molecule type" value="Genomic_DNA"/>
</dbReference>
<dbReference type="Pfam" id="PF06452">
    <property type="entry name" value="CBM9_1"/>
    <property type="match status" value="1"/>
</dbReference>
<accession>A0A0F9DNK5</accession>
<gene>
    <name evidence="2" type="ORF">LCGC14_2256030</name>
</gene>
<organism evidence="2">
    <name type="scientific">marine sediment metagenome</name>
    <dbReference type="NCBI Taxonomy" id="412755"/>
    <lineage>
        <taxon>unclassified sequences</taxon>
        <taxon>metagenomes</taxon>
        <taxon>ecological metagenomes</taxon>
    </lineage>
</organism>
<sequence>MPSVRCTRTVISLAAVAPLPFRHGDGDTTKPTWPTEAKVIADDKMFYVAFRCTEPAPDALKSQPRDRDGPIWSDDCVEVFIKAGGQPTREYCHLGTNPHGSLYDAYAGKTGWDSGARVAVHKGEGFWSVEMAIPLARMKLPTDEARLAGPWRLNLTRARPARDGQFTEETALAPTESGSSHVPAKFAYAFFEAFGGKLPARGR</sequence>
<evidence type="ECO:0000313" key="2">
    <source>
        <dbReference type="EMBL" id="KKL55376.1"/>
    </source>
</evidence>
<dbReference type="AlphaFoldDB" id="A0A0F9DNK5"/>
<protein>
    <recommendedName>
        <fullName evidence="1">Carbohydrate-binding domain-containing protein</fullName>
    </recommendedName>
</protein>
<evidence type="ECO:0000259" key="1">
    <source>
        <dbReference type="Pfam" id="PF06452"/>
    </source>
</evidence>
<name>A0A0F9DNK5_9ZZZZ</name>
<comment type="caution">
    <text evidence="2">The sequence shown here is derived from an EMBL/GenBank/DDBJ whole genome shotgun (WGS) entry which is preliminary data.</text>
</comment>
<dbReference type="InterPro" id="IPR010502">
    <property type="entry name" value="Carb-bd_dom_fam9"/>
</dbReference>
<proteinExistence type="predicted"/>
<dbReference type="Gene3D" id="2.60.40.1190">
    <property type="match status" value="1"/>
</dbReference>
<reference evidence="2" key="1">
    <citation type="journal article" date="2015" name="Nature">
        <title>Complex archaea that bridge the gap between prokaryotes and eukaryotes.</title>
        <authorList>
            <person name="Spang A."/>
            <person name="Saw J.H."/>
            <person name="Jorgensen S.L."/>
            <person name="Zaremba-Niedzwiedzka K."/>
            <person name="Martijn J."/>
            <person name="Lind A.E."/>
            <person name="van Eijk R."/>
            <person name="Schleper C."/>
            <person name="Guy L."/>
            <person name="Ettema T.J."/>
        </authorList>
    </citation>
    <scope>NUCLEOTIDE SEQUENCE</scope>
</reference>
<dbReference type="GO" id="GO:0016052">
    <property type="term" value="P:carbohydrate catabolic process"/>
    <property type="evidence" value="ECO:0007669"/>
    <property type="project" value="InterPro"/>
</dbReference>
<dbReference type="CDD" id="cd09620">
    <property type="entry name" value="CBM9_like_3"/>
    <property type="match status" value="1"/>
</dbReference>
<dbReference type="GO" id="GO:0004553">
    <property type="term" value="F:hydrolase activity, hydrolyzing O-glycosyl compounds"/>
    <property type="evidence" value="ECO:0007669"/>
    <property type="project" value="InterPro"/>
</dbReference>
<dbReference type="SUPFAM" id="SSF49344">
    <property type="entry name" value="CBD9-like"/>
    <property type="match status" value="1"/>
</dbReference>